<accession>A0ABN9L094</accession>
<comment type="caution">
    <text evidence="1">The sequence shown here is derived from an EMBL/GenBank/DDBJ whole genome shotgun (WGS) entry which is preliminary data.</text>
</comment>
<protein>
    <submittedName>
        <fullName evidence="1">Uncharacterized protein</fullName>
    </submittedName>
</protein>
<evidence type="ECO:0000313" key="1">
    <source>
        <dbReference type="EMBL" id="CAJ0928275.1"/>
    </source>
</evidence>
<evidence type="ECO:0000313" key="2">
    <source>
        <dbReference type="Proteomes" id="UP001176940"/>
    </source>
</evidence>
<organism evidence="1 2">
    <name type="scientific">Ranitomeya imitator</name>
    <name type="common">mimic poison frog</name>
    <dbReference type="NCBI Taxonomy" id="111125"/>
    <lineage>
        <taxon>Eukaryota</taxon>
        <taxon>Metazoa</taxon>
        <taxon>Chordata</taxon>
        <taxon>Craniata</taxon>
        <taxon>Vertebrata</taxon>
        <taxon>Euteleostomi</taxon>
        <taxon>Amphibia</taxon>
        <taxon>Batrachia</taxon>
        <taxon>Anura</taxon>
        <taxon>Neobatrachia</taxon>
        <taxon>Hyloidea</taxon>
        <taxon>Dendrobatidae</taxon>
        <taxon>Dendrobatinae</taxon>
        <taxon>Ranitomeya</taxon>
    </lineage>
</organism>
<name>A0ABN9L094_9NEOB</name>
<gene>
    <name evidence="1" type="ORF">RIMI_LOCUS3308096</name>
</gene>
<dbReference type="Proteomes" id="UP001176940">
    <property type="component" value="Unassembled WGS sequence"/>
</dbReference>
<dbReference type="EMBL" id="CAUEEQ010004914">
    <property type="protein sequence ID" value="CAJ0928275.1"/>
    <property type="molecule type" value="Genomic_DNA"/>
</dbReference>
<keyword evidence="2" id="KW-1185">Reference proteome</keyword>
<proteinExistence type="predicted"/>
<reference evidence="1" key="1">
    <citation type="submission" date="2023-07" db="EMBL/GenBank/DDBJ databases">
        <authorList>
            <person name="Stuckert A."/>
        </authorList>
    </citation>
    <scope>NUCLEOTIDE SEQUENCE</scope>
</reference>
<sequence length="194" mass="21836">MTGLYPCGHCKGCANMIKSKEFSNAAGDRTYSFRHFIICSTRGSAHVENCTLASQHMNYEYALENMSDIEKGRTTEDPSLLKTIPRHFFQYHNSNSSLLKVKGIDVIQLGSRGGDLAKNLAKLECKWIYSLLYWFVLLAGSSGTQREHLRTVHCGSKSPVHNRQDVIEGNMNAAKYRDNLNENLFQSALDLRLG</sequence>